<evidence type="ECO:0000256" key="5">
    <source>
        <dbReference type="ARBA" id="ARBA00022840"/>
    </source>
</evidence>
<dbReference type="RefSeq" id="WP_077025261.1">
    <property type="nucleotide sequence ID" value="NZ_CP017641.1"/>
</dbReference>
<gene>
    <name evidence="6 8" type="primary">ackA</name>
    <name evidence="8" type="ORF">Fuma_03484</name>
</gene>
<evidence type="ECO:0000256" key="3">
    <source>
        <dbReference type="ARBA" id="ARBA00022741"/>
    </source>
</evidence>
<dbReference type="PROSITE" id="PS01075">
    <property type="entry name" value="ACETATE_KINASE_1"/>
    <property type="match status" value="1"/>
</dbReference>
<dbReference type="PANTHER" id="PTHR21060:SF15">
    <property type="entry name" value="ACETATE KINASE-RELATED"/>
    <property type="match status" value="1"/>
</dbReference>
<dbReference type="InterPro" id="IPR000890">
    <property type="entry name" value="Aliphatic_acid_kin_short-chain"/>
</dbReference>
<comment type="function">
    <text evidence="6">Catalyzes the formation of acetyl phosphate from acetate and ATP. Can also catalyze the reverse reaction.</text>
</comment>
<keyword evidence="9" id="KW-1185">Reference proteome</keyword>
<feature type="site" description="Transition state stabilizer" evidence="6">
    <location>
        <position position="237"/>
    </location>
</feature>
<keyword evidence="5 6" id="KW-0067">ATP-binding</keyword>
<comment type="subunit">
    <text evidence="6">Homodimer.</text>
</comment>
<dbReference type="HAMAP" id="MF_00020">
    <property type="entry name" value="Acetate_kinase"/>
    <property type="match status" value="1"/>
</dbReference>
<dbReference type="OrthoDB" id="9802453at2"/>
<dbReference type="Pfam" id="PF00871">
    <property type="entry name" value="Acetate_kinase"/>
    <property type="match status" value="1"/>
</dbReference>
<evidence type="ECO:0000313" key="9">
    <source>
        <dbReference type="Proteomes" id="UP000187735"/>
    </source>
</evidence>
<keyword evidence="6" id="KW-0963">Cytoplasm</keyword>
<evidence type="ECO:0000256" key="1">
    <source>
        <dbReference type="ARBA" id="ARBA00008748"/>
    </source>
</evidence>
<dbReference type="GO" id="GO:0006083">
    <property type="term" value="P:acetate metabolic process"/>
    <property type="evidence" value="ECO:0007669"/>
    <property type="project" value="TreeGrafter"/>
</dbReference>
<feature type="site" description="Transition state stabilizer" evidence="6">
    <location>
        <position position="178"/>
    </location>
</feature>
<comment type="pathway">
    <text evidence="6">Metabolic intermediate biosynthesis; acetyl-CoA biosynthesis; acetyl-CoA from acetate: step 1/2.</text>
</comment>
<keyword evidence="3 6" id="KW-0547">Nucleotide-binding</keyword>
<feature type="binding site" evidence="6">
    <location>
        <begin position="279"/>
        <end position="281"/>
    </location>
    <ligand>
        <name>ATP</name>
        <dbReference type="ChEBI" id="CHEBI:30616"/>
    </ligand>
</feature>
<protein>
    <recommendedName>
        <fullName evidence="6">Acetate kinase</fullName>
        <ecNumber evidence="6">2.7.2.1</ecNumber>
    </recommendedName>
    <alternativeName>
        <fullName evidence="6">Acetokinase</fullName>
    </alternativeName>
</protein>
<evidence type="ECO:0000256" key="2">
    <source>
        <dbReference type="ARBA" id="ARBA00022679"/>
    </source>
</evidence>
<dbReference type="GO" id="GO:0005524">
    <property type="term" value="F:ATP binding"/>
    <property type="evidence" value="ECO:0007669"/>
    <property type="project" value="UniProtKB-KW"/>
</dbReference>
<reference evidence="8 9" key="1">
    <citation type="journal article" date="2016" name="Front. Microbiol.">
        <title>Fuerstia marisgermanicae gen. nov., sp. nov., an Unusual Member of the Phylum Planctomycetes from the German Wadden Sea.</title>
        <authorList>
            <person name="Kohn T."/>
            <person name="Heuer A."/>
            <person name="Jogler M."/>
            <person name="Vollmers J."/>
            <person name="Boedeker C."/>
            <person name="Bunk B."/>
            <person name="Rast P."/>
            <person name="Borchert D."/>
            <person name="Glockner I."/>
            <person name="Freese H.M."/>
            <person name="Klenk H.P."/>
            <person name="Overmann J."/>
            <person name="Kaster A.K."/>
            <person name="Rohde M."/>
            <person name="Wiegand S."/>
            <person name="Jogler C."/>
        </authorList>
    </citation>
    <scope>NUCLEOTIDE SEQUENCE [LARGE SCALE GENOMIC DNA]</scope>
    <source>
        <strain evidence="8 9">NH11</strain>
    </source>
</reference>
<organism evidence="8 9">
    <name type="scientific">Fuerstiella marisgermanici</name>
    <dbReference type="NCBI Taxonomy" id="1891926"/>
    <lineage>
        <taxon>Bacteria</taxon>
        <taxon>Pseudomonadati</taxon>
        <taxon>Planctomycetota</taxon>
        <taxon>Planctomycetia</taxon>
        <taxon>Planctomycetales</taxon>
        <taxon>Planctomycetaceae</taxon>
        <taxon>Fuerstiella</taxon>
    </lineage>
</organism>
<dbReference type="KEGG" id="fmr:Fuma_03484"/>
<evidence type="ECO:0000256" key="7">
    <source>
        <dbReference type="RuleBase" id="RU003835"/>
    </source>
</evidence>
<dbReference type="Proteomes" id="UP000187735">
    <property type="component" value="Chromosome"/>
</dbReference>
<dbReference type="STRING" id="1891926.Fuma_03484"/>
<feature type="binding site" evidence="6">
    <location>
        <position position="7"/>
    </location>
    <ligand>
        <name>Mg(2+)</name>
        <dbReference type="ChEBI" id="CHEBI:18420"/>
    </ligand>
</feature>
<dbReference type="GO" id="GO:0008776">
    <property type="term" value="F:acetate kinase activity"/>
    <property type="evidence" value="ECO:0007669"/>
    <property type="project" value="UniProtKB-UniRule"/>
</dbReference>
<accession>A0A1P8WII2</accession>
<dbReference type="PRINTS" id="PR00471">
    <property type="entry name" value="ACETATEKNASE"/>
</dbReference>
<evidence type="ECO:0000256" key="4">
    <source>
        <dbReference type="ARBA" id="ARBA00022777"/>
    </source>
</evidence>
<dbReference type="SUPFAM" id="SSF53067">
    <property type="entry name" value="Actin-like ATPase domain"/>
    <property type="match status" value="2"/>
</dbReference>
<keyword evidence="4 6" id="KW-0418">Kinase</keyword>
<dbReference type="GO" id="GO:0000287">
    <property type="term" value="F:magnesium ion binding"/>
    <property type="evidence" value="ECO:0007669"/>
    <property type="project" value="UniProtKB-UniRule"/>
</dbReference>
<dbReference type="InterPro" id="IPR004372">
    <property type="entry name" value="Ac/propionate_kinase"/>
</dbReference>
<proteinExistence type="inferred from homology"/>
<feature type="binding site" evidence="6">
    <location>
        <begin position="327"/>
        <end position="331"/>
    </location>
    <ligand>
        <name>ATP</name>
        <dbReference type="ChEBI" id="CHEBI:30616"/>
    </ligand>
</feature>
<evidence type="ECO:0000313" key="8">
    <source>
        <dbReference type="EMBL" id="APZ93866.1"/>
    </source>
</evidence>
<dbReference type="AlphaFoldDB" id="A0A1P8WII2"/>
<keyword evidence="2 6" id="KW-0808">Transferase</keyword>
<comment type="caution">
    <text evidence="6">Lacks conserved residue(s) required for the propagation of feature annotation.</text>
</comment>
<dbReference type="EMBL" id="CP017641">
    <property type="protein sequence ID" value="APZ93866.1"/>
    <property type="molecule type" value="Genomic_DNA"/>
</dbReference>
<dbReference type="GO" id="GO:0006085">
    <property type="term" value="P:acetyl-CoA biosynthetic process"/>
    <property type="evidence" value="ECO:0007669"/>
    <property type="project" value="UniProtKB-UniRule"/>
</dbReference>
<dbReference type="NCBIfam" id="TIGR00016">
    <property type="entry name" value="ackA"/>
    <property type="match status" value="1"/>
</dbReference>
<comment type="catalytic activity">
    <reaction evidence="6">
        <text>acetate + ATP = acetyl phosphate + ADP</text>
        <dbReference type="Rhea" id="RHEA:11352"/>
        <dbReference type="ChEBI" id="CHEBI:22191"/>
        <dbReference type="ChEBI" id="CHEBI:30089"/>
        <dbReference type="ChEBI" id="CHEBI:30616"/>
        <dbReference type="ChEBI" id="CHEBI:456216"/>
        <dbReference type="EC" id="2.7.2.1"/>
    </reaction>
</comment>
<feature type="binding site" evidence="6">
    <location>
        <position position="382"/>
    </location>
    <ligand>
        <name>Mg(2+)</name>
        <dbReference type="ChEBI" id="CHEBI:18420"/>
    </ligand>
</feature>
<dbReference type="InterPro" id="IPR043129">
    <property type="entry name" value="ATPase_NBD"/>
</dbReference>
<name>A0A1P8WII2_9PLAN</name>
<dbReference type="InterPro" id="IPR023865">
    <property type="entry name" value="Aliphatic_acid_kinase_CS"/>
</dbReference>
<dbReference type="Gene3D" id="3.30.420.40">
    <property type="match status" value="2"/>
</dbReference>
<evidence type="ECO:0000256" key="6">
    <source>
        <dbReference type="HAMAP-Rule" id="MF_00020"/>
    </source>
</evidence>
<sequence length="395" mass="42636">MKVLVANLGSTSFKYRLFDISNETELARGGIDRIGEASSHCFVEIGDHKAEVDQNIPDHAAAVSICLQQLTDSEHGCLKSVEEVAGIGFKAVFAGDLSGVRVVNEELLQKMEALSDIAPAHNPPYVNAMRQLQSAFPSMPLVAALETGFHETIPFEHRAYAVPYEWYTDHEIRRWGFHGASHRFIAGRVAEILKRDDLKIISCHLGGSASICAIADGKSQATSMGMSPQGGLPNNNRVGDFDAYAIPVIMKATGLTFEQVLQEMSSKGGLLGISGLSADCRDLEEAAADGHDRAEKALKLFEASIRSYVGGYMALLGGIDVIVFTGGIGENSERIRTNVCRDMQWAGIELDAAKNSAVKRNTEVCISADNSKVQAWVIPTNEELVVARQTANAIA</sequence>
<dbReference type="PIRSF" id="PIRSF000722">
    <property type="entry name" value="Acetate_prop_kin"/>
    <property type="match status" value="1"/>
</dbReference>
<keyword evidence="6" id="KW-0479">Metal-binding</keyword>
<dbReference type="GO" id="GO:0005737">
    <property type="term" value="C:cytoplasm"/>
    <property type="evidence" value="ECO:0007669"/>
    <property type="project" value="UniProtKB-SubCell"/>
</dbReference>
<dbReference type="EC" id="2.7.2.1" evidence="6"/>
<comment type="cofactor">
    <cofactor evidence="6">
        <name>Mg(2+)</name>
        <dbReference type="ChEBI" id="CHEBI:18420"/>
    </cofactor>
    <cofactor evidence="6">
        <name>Mn(2+)</name>
        <dbReference type="ChEBI" id="CHEBI:29035"/>
    </cofactor>
    <text evidence="6">Mg(2+). Can also accept Mn(2+).</text>
</comment>
<comment type="similarity">
    <text evidence="1 6 7">Belongs to the acetokinase family.</text>
</comment>
<dbReference type="PANTHER" id="PTHR21060">
    <property type="entry name" value="ACETATE KINASE"/>
    <property type="match status" value="1"/>
</dbReference>
<dbReference type="UniPathway" id="UPA00340">
    <property type="reaction ID" value="UER00458"/>
</dbReference>
<comment type="subcellular location">
    <subcellularLocation>
        <location evidence="6">Cytoplasm</location>
    </subcellularLocation>
</comment>
<keyword evidence="6" id="KW-0460">Magnesium</keyword>
<feature type="binding site" evidence="6">
    <location>
        <position position="14"/>
    </location>
    <ligand>
        <name>ATP</name>
        <dbReference type="ChEBI" id="CHEBI:30616"/>
    </ligand>
</feature>